<dbReference type="GO" id="GO:0005886">
    <property type="term" value="C:plasma membrane"/>
    <property type="evidence" value="ECO:0007669"/>
    <property type="project" value="UniProtKB-SubCell"/>
</dbReference>
<reference evidence="11" key="1">
    <citation type="journal article" date="2015" name="BMC Genomics">
        <title>Chemosensory genes identified in the antennal transcriptome of the blowfly Calliphora stygia.</title>
        <authorList>
            <person name="Leitch O.J."/>
            <person name="Papanicolaou A."/>
            <person name="Lennard C."/>
            <person name="Kirkbride K.P."/>
            <person name="Anderson A."/>
        </authorList>
    </citation>
    <scope>NUCLEOTIDE SEQUENCE</scope>
</reference>
<comment type="subcellular location">
    <subcellularLocation>
        <location evidence="1">Cell membrane</location>
        <topology evidence="1">Multi-pass membrane protein</topology>
    </subcellularLocation>
</comment>
<dbReference type="EMBL" id="KJ702050">
    <property type="protein sequence ID" value="AID61204.1"/>
    <property type="molecule type" value="mRNA"/>
</dbReference>
<feature type="transmembrane region" description="Helical" evidence="10">
    <location>
        <begin position="143"/>
        <end position="163"/>
    </location>
</feature>
<keyword evidence="4 10" id="KW-0812">Transmembrane</keyword>
<dbReference type="PANTHER" id="PTHR21137:SF35">
    <property type="entry name" value="ODORANT RECEPTOR 19A-RELATED"/>
    <property type="match status" value="1"/>
</dbReference>
<evidence type="ECO:0000256" key="7">
    <source>
        <dbReference type="ARBA" id="ARBA00023136"/>
    </source>
</evidence>
<evidence type="ECO:0000256" key="6">
    <source>
        <dbReference type="ARBA" id="ARBA00022989"/>
    </source>
</evidence>
<dbReference type="AlphaFoldDB" id="A0A068F6F3"/>
<keyword evidence="7 10" id="KW-0472">Membrane</keyword>
<organism evidence="11">
    <name type="scientific">Calliphora stygia</name>
    <name type="common">Common brown blowfly</name>
    <dbReference type="NCBI Taxonomy" id="145453"/>
    <lineage>
        <taxon>Eukaryota</taxon>
        <taxon>Metazoa</taxon>
        <taxon>Ecdysozoa</taxon>
        <taxon>Arthropoda</taxon>
        <taxon>Hexapoda</taxon>
        <taxon>Insecta</taxon>
        <taxon>Pterygota</taxon>
        <taxon>Neoptera</taxon>
        <taxon>Endopterygota</taxon>
        <taxon>Diptera</taxon>
        <taxon>Brachycera</taxon>
        <taxon>Muscomorpha</taxon>
        <taxon>Oestroidea</taxon>
        <taxon>Calliphoridae</taxon>
        <taxon>Calliphorinae</taxon>
        <taxon>Calliphora</taxon>
    </lineage>
</organism>
<keyword evidence="8 11" id="KW-0675">Receptor</keyword>
<evidence type="ECO:0000256" key="1">
    <source>
        <dbReference type="ARBA" id="ARBA00004651"/>
    </source>
</evidence>
<feature type="transmembrane region" description="Helical" evidence="10">
    <location>
        <begin position="195"/>
        <end position="217"/>
    </location>
</feature>
<evidence type="ECO:0000256" key="2">
    <source>
        <dbReference type="ARBA" id="ARBA00022475"/>
    </source>
</evidence>
<accession>A0A068F6F3</accession>
<feature type="transmembrane region" description="Helical" evidence="10">
    <location>
        <begin position="372"/>
        <end position="390"/>
    </location>
</feature>
<sequence>LLFNANIMFPKFWRDNNNSQATREATDYLFQLYLYLGFRHPLQRHQLHKVYSVLIQLSVCVFLPISFALSYSYEYSKMTIVQLLTSLQAYINILGIPAKILTITVSMKHLRQALLVTDILDARCQCPKEHEKIRHCAMTGNRLAIFYCSLYCFYVTATMIASLCNGKPAYALFLPVINWHNSLMELLVHSCIEYMLLNLAVLYQAGIDGYPVIYIYVIRTHMQILVERVRSLGTNVSSSNDKHYEQLVNCVKDHQALLSLVEIIIPVISITMFIQFTITAIILGTTLINMLVFADLSGQIGSAVYLLAVLVQTSPCCYQATCLLEDSDQLSLAIFHCNWFNKDRRFRKLLVYFMMRSQMPITLTALKLFPIHVNTSVGIAKFSFSLYMLIKEMDFGNNLKP</sequence>
<evidence type="ECO:0000256" key="10">
    <source>
        <dbReference type="SAM" id="Phobius"/>
    </source>
</evidence>
<dbReference type="GO" id="GO:0005549">
    <property type="term" value="F:odorant binding"/>
    <property type="evidence" value="ECO:0007669"/>
    <property type="project" value="InterPro"/>
</dbReference>
<dbReference type="InterPro" id="IPR004117">
    <property type="entry name" value="7tm6_olfct_rcpt"/>
</dbReference>
<evidence type="ECO:0000256" key="9">
    <source>
        <dbReference type="ARBA" id="ARBA00023224"/>
    </source>
</evidence>
<evidence type="ECO:0000256" key="8">
    <source>
        <dbReference type="ARBA" id="ARBA00023170"/>
    </source>
</evidence>
<gene>
    <name evidence="11" type="primary">OR7a.2</name>
</gene>
<dbReference type="GO" id="GO:0004984">
    <property type="term" value="F:olfactory receptor activity"/>
    <property type="evidence" value="ECO:0007669"/>
    <property type="project" value="InterPro"/>
</dbReference>
<feature type="transmembrane region" description="Helical" evidence="10">
    <location>
        <begin position="263"/>
        <end position="292"/>
    </location>
</feature>
<evidence type="ECO:0000313" key="11">
    <source>
        <dbReference type="EMBL" id="AID61204.1"/>
    </source>
</evidence>
<feature type="transmembrane region" description="Helical" evidence="10">
    <location>
        <begin position="50"/>
        <end position="73"/>
    </location>
</feature>
<dbReference type="PANTHER" id="PTHR21137">
    <property type="entry name" value="ODORANT RECEPTOR"/>
    <property type="match status" value="1"/>
</dbReference>
<dbReference type="GO" id="GO:0007165">
    <property type="term" value="P:signal transduction"/>
    <property type="evidence" value="ECO:0007669"/>
    <property type="project" value="UniProtKB-KW"/>
</dbReference>
<evidence type="ECO:0000256" key="5">
    <source>
        <dbReference type="ARBA" id="ARBA00022725"/>
    </source>
</evidence>
<keyword evidence="9" id="KW-0807">Transducer</keyword>
<dbReference type="Pfam" id="PF02949">
    <property type="entry name" value="7tm_6"/>
    <property type="match status" value="1"/>
</dbReference>
<proteinExistence type="evidence at transcript level"/>
<feature type="transmembrane region" description="Helical" evidence="10">
    <location>
        <begin position="79"/>
        <end position="101"/>
    </location>
</feature>
<keyword evidence="2" id="KW-1003">Cell membrane</keyword>
<feature type="non-terminal residue" evidence="11">
    <location>
        <position position="1"/>
    </location>
</feature>
<keyword evidence="3" id="KW-0716">Sensory transduction</keyword>
<keyword evidence="6 10" id="KW-1133">Transmembrane helix</keyword>
<keyword evidence="5" id="KW-0552">Olfaction</keyword>
<evidence type="ECO:0000256" key="4">
    <source>
        <dbReference type="ARBA" id="ARBA00022692"/>
    </source>
</evidence>
<protein>
    <submittedName>
        <fullName evidence="11">Odorant receptor</fullName>
    </submittedName>
</protein>
<evidence type="ECO:0000256" key="3">
    <source>
        <dbReference type="ARBA" id="ARBA00022606"/>
    </source>
</evidence>
<name>A0A068F6F3_CALSG</name>